<keyword evidence="8" id="KW-0472">Membrane</keyword>
<dbReference type="GO" id="GO:0051082">
    <property type="term" value="F:unfolded protein binding"/>
    <property type="evidence" value="ECO:0007669"/>
    <property type="project" value="InterPro"/>
</dbReference>
<dbReference type="PANTHER" id="PTHR43096">
    <property type="entry name" value="DNAJ HOMOLOG 1, MITOCHONDRIAL-RELATED"/>
    <property type="match status" value="1"/>
</dbReference>
<dbReference type="InterPro" id="IPR018253">
    <property type="entry name" value="DnaJ_domain_CS"/>
</dbReference>
<feature type="transmembrane region" description="Helical" evidence="8">
    <location>
        <begin position="512"/>
        <end position="535"/>
    </location>
</feature>
<dbReference type="FunFam" id="2.60.260.20:FF:000005">
    <property type="entry name" value="Chaperone protein dnaJ 1, mitochondrial"/>
    <property type="match status" value="1"/>
</dbReference>
<evidence type="ECO:0000259" key="9">
    <source>
        <dbReference type="PROSITE" id="PS50076"/>
    </source>
</evidence>
<dbReference type="Pfam" id="PF01556">
    <property type="entry name" value="DnaJ_C"/>
    <property type="match status" value="1"/>
</dbReference>
<evidence type="ECO:0000256" key="7">
    <source>
        <dbReference type="SAM" id="MobiDB-lite"/>
    </source>
</evidence>
<evidence type="ECO:0000259" key="10">
    <source>
        <dbReference type="PROSITE" id="PS51188"/>
    </source>
</evidence>
<feature type="domain" description="J" evidence="9">
    <location>
        <begin position="83"/>
        <end position="147"/>
    </location>
</feature>
<evidence type="ECO:0000256" key="2">
    <source>
        <dbReference type="ARBA" id="ARBA00022737"/>
    </source>
</evidence>
<dbReference type="SMART" id="SM00271">
    <property type="entry name" value="DnaJ"/>
    <property type="match status" value="1"/>
</dbReference>
<organism evidence="11 12">
    <name type="scientific">Dioscorea zingiberensis</name>
    <dbReference type="NCBI Taxonomy" id="325984"/>
    <lineage>
        <taxon>Eukaryota</taxon>
        <taxon>Viridiplantae</taxon>
        <taxon>Streptophyta</taxon>
        <taxon>Embryophyta</taxon>
        <taxon>Tracheophyta</taxon>
        <taxon>Spermatophyta</taxon>
        <taxon>Magnoliopsida</taxon>
        <taxon>Liliopsida</taxon>
        <taxon>Dioscoreales</taxon>
        <taxon>Dioscoreaceae</taxon>
        <taxon>Dioscorea</taxon>
    </lineage>
</organism>
<feature type="region of interest" description="Disordered" evidence="7">
    <location>
        <begin position="447"/>
        <end position="469"/>
    </location>
</feature>
<keyword evidence="2" id="KW-0677">Repeat</keyword>
<dbReference type="InterPro" id="IPR008971">
    <property type="entry name" value="HSP40/DnaJ_pept-bd"/>
</dbReference>
<dbReference type="GO" id="GO:0005783">
    <property type="term" value="C:endoplasmic reticulum"/>
    <property type="evidence" value="ECO:0007669"/>
    <property type="project" value="UniProtKB-ARBA"/>
</dbReference>
<dbReference type="GO" id="GO:0008270">
    <property type="term" value="F:zinc ion binding"/>
    <property type="evidence" value="ECO:0007669"/>
    <property type="project" value="UniProtKB-KW"/>
</dbReference>
<dbReference type="OrthoDB" id="10256793at2759"/>
<feature type="zinc finger region" description="CR-type" evidence="6">
    <location>
        <begin position="218"/>
        <end position="300"/>
    </location>
</feature>
<evidence type="ECO:0000256" key="6">
    <source>
        <dbReference type="PROSITE-ProRule" id="PRU00546"/>
    </source>
</evidence>
<evidence type="ECO:0000313" key="11">
    <source>
        <dbReference type="EMBL" id="KAJ0974939.1"/>
    </source>
</evidence>
<keyword evidence="4 6" id="KW-0862">Zinc</keyword>
<dbReference type="InterPro" id="IPR012724">
    <property type="entry name" value="DnaJ"/>
</dbReference>
<dbReference type="PROSITE" id="PS50076">
    <property type="entry name" value="DNAJ_2"/>
    <property type="match status" value="1"/>
</dbReference>
<dbReference type="PROSITE" id="PS00636">
    <property type="entry name" value="DNAJ_1"/>
    <property type="match status" value="1"/>
</dbReference>
<dbReference type="HAMAP" id="MF_01152">
    <property type="entry name" value="DnaJ"/>
    <property type="match status" value="1"/>
</dbReference>
<dbReference type="Gene3D" id="2.60.260.20">
    <property type="entry name" value="Urease metallochaperone UreE, N-terminal domain"/>
    <property type="match status" value="2"/>
</dbReference>
<dbReference type="SUPFAM" id="SSF46565">
    <property type="entry name" value="Chaperone J-domain"/>
    <property type="match status" value="1"/>
</dbReference>
<keyword evidence="3 6" id="KW-0863">Zinc-finger</keyword>
<evidence type="ECO:0000256" key="4">
    <source>
        <dbReference type="ARBA" id="ARBA00022833"/>
    </source>
</evidence>
<dbReference type="GO" id="GO:0031072">
    <property type="term" value="F:heat shock protein binding"/>
    <property type="evidence" value="ECO:0007669"/>
    <property type="project" value="InterPro"/>
</dbReference>
<keyword evidence="5" id="KW-0143">Chaperone</keyword>
<protein>
    <recommendedName>
        <fullName evidence="13">Chaperone protein DnaJ</fullName>
    </recommendedName>
</protein>
<dbReference type="EMBL" id="JAGGNH010000004">
    <property type="protein sequence ID" value="KAJ0974939.1"/>
    <property type="molecule type" value="Genomic_DNA"/>
</dbReference>
<dbReference type="GO" id="GO:0009408">
    <property type="term" value="P:response to heat"/>
    <property type="evidence" value="ECO:0007669"/>
    <property type="project" value="InterPro"/>
</dbReference>
<evidence type="ECO:0008006" key="13">
    <source>
        <dbReference type="Google" id="ProtNLM"/>
    </source>
</evidence>
<keyword evidence="8" id="KW-1133">Transmembrane helix</keyword>
<dbReference type="CDD" id="cd06257">
    <property type="entry name" value="DnaJ"/>
    <property type="match status" value="1"/>
</dbReference>
<dbReference type="InterPro" id="IPR036869">
    <property type="entry name" value="J_dom_sf"/>
</dbReference>
<dbReference type="Gene3D" id="1.10.287.110">
    <property type="entry name" value="DnaJ domain"/>
    <property type="match status" value="1"/>
</dbReference>
<dbReference type="InterPro" id="IPR036410">
    <property type="entry name" value="HSP_DnaJ_Cys-rich_dom_sf"/>
</dbReference>
<dbReference type="Gene3D" id="2.10.230.10">
    <property type="entry name" value="Heat shock protein DnaJ, cysteine-rich domain"/>
    <property type="match status" value="1"/>
</dbReference>
<feature type="domain" description="CR-type" evidence="10">
    <location>
        <begin position="218"/>
        <end position="300"/>
    </location>
</feature>
<dbReference type="GO" id="GO:0009535">
    <property type="term" value="C:chloroplast thylakoid membrane"/>
    <property type="evidence" value="ECO:0007669"/>
    <property type="project" value="TreeGrafter"/>
</dbReference>
<dbReference type="PANTHER" id="PTHR43096:SF26">
    <property type="entry name" value="CR-TYPE DOMAIN-CONTAINING PROTEIN"/>
    <property type="match status" value="1"/>
</dbReference>
<keyword evidence="8" id="KW-0812">Transmembrane</keyword>
<reference evidence="11" key="2">
    <citation type="journal article" date="2022" name="Hortic Res">
        <title>The genome of Dioscorea zingiberensis sheds light on the biosynthesis, origin and evolution of the medicinally important diosgenin saponins.</title>
        <authorList>
            <person name="Li Y."/>
            <person name="Tan C."/>
            <person name="Li Z."/>
            <person name="Guo J."/>
            <person name="Li S."/>
            <person name="Chen X."/>
            <person name="Wang C."/>
            <person name="Dai X."/>
            <person name="Yang H."/>
            <person name="Song W."/>
            <person name="Hou L."/>
            <person name="Xu J."/>
            <person name="Tong Z."/>
            <person name="Xu A."/>
            <person name="Yuan X."/>
            <person name="Wang W."/>
            <person name="Yang Q."/>
            <person name="Chen L."/>
            <person name="Sun Z."/>
            <person name="Wang K."/>
            <person name="Pan B."/>
            <person name="Chen J."/>
            <person name="Bao Y."/>
            <person name="Liu F."/>
            <person name="Qi X."/>
            <person name="Gang D.R."/>
            <person name="Wen J."/>
            <person name="Li J."/>
        </authorList>
    </citation>
    <scope>NUCLEOTIDE SEQUENCE</scope>
    <source>
        <strain evidence="11">Dzin_1.0</strain>
    </source>
</reference>
<feature type="compositionally biased region" description="Basic residues" evidence="7">
    <location>
        <begin position="456"/>
        <end position="469"/>
    </location>
</feature>
<dbReference type="AlphaFoldDB" id="A0A9D5CL21"/>
<dbReference type="GO" id="GO:0005524">
    <property type="term" value="F:ATP binding"/>
    <property type="evidence" value="ECO:0007669"/>
    <property type="project" value="InterPro"/>
</dbReference>
<dbReference type="Pfam" id="PF00226">
    <property type="entry name" value="DnaJ"/>
    <property type="match status" value="1"/>
</dbReference>
<evidence type="ECO:0000256" key="5">
    <source>
        <dbReference type="ARBA" id="ARBA00023186"/>
    </source>
</evidence>
<dbReference type="NCBIfam" id="TIGR02349">
    <property type="entry name" value="DnaJ_bact"/>
    <property type="match status" value="1"/>
</dbReference>
<dbReference type="InterPro" id="IPR001623">
    <property type="entry name" value="DnaJ_domain"/>
</dbReference>
<dbReference type="GO" id="GO:0042026">
    <property type="term" value="P:protein refolding"/>
    <property type="evidence" value="ECO:0007669"/>
    <property type="project" value="TreeGrafter"/>
</dbReference>
<dbReference type="CDD" id="cd10747">
    <property type="entry name" value="DnaJ_C"/>
    <property type="match status" value="1"/>
</dbReference>
<comment type="caution">
    <text evidence="11">The sequence shown here is derived from an EMBL/GenBank/DDBJ whole genome shotgun (WGS) entry which is preliminary data.</text>
</comment>
<evidence type="ECO:0000256" key="3">
    <source>
        <dbReference type="ARBA" id="ARBA00022771"/>
    </source>
</evidence>
<evidence type="ECO:0000256" key="1">
    <source>
        <dbReference type="ARBA" id="ARBA00022723"/>
    </source>
</evidence>
<dbReference type="InterPro" id="IPR001305">
    <property type="entry name" value="HSP_DnaJ_Cys-rich_dom"/>
</dbReference>
<gene>
    <name evidence="11" type="ORF">J5N97_016904</name>
</gene>
<proteinExistence type="inferred from homology"/>
<dbReference type="PRINTS" id="PR00625">
    <property type="entry name" value="JDOMAIN"/>
</dbReference>
<dbReference type="Pfam" id="PF00684">
    <property type="entry name" value="DnaJ_CXXCXGXG"/>
    <property type="match status" value="1"/>
</dbReference>
<name>A0A9D5CL21_9LILI</name>
<dbReference type="InterPro" id="IPR002939">
    <property type="entry name" value="DnaJ_C"/>
</dbReference>
<keyword evidence="1 6" id="KW-0479">Metal-binding</keyword>
<dbReference type="PROSITE" id="PS51188">
    <property type="entry name" value="ZF_CR"/>
    <property type="match status" value="1"/>
</dbReference>
<reference evidence="11" key="1">
    <citation type="submission" date="2021-03" db="EMBL/GenBank/DDBJ databases">
        <authorList>
            <person name="Li Z."/>
            <person name="Yang C."/>
        </authorList>
    </citation>
    <scope>NUCLEOTIDE SEQUENCE</scope>
    <source>
        <strain evidence="11">Dzin_1.0</strain>
        <tissue evidence="11">Leaf</tissue>
    </source>
</reference>
<sequence length="552" mass="61175">MAAFHRGAPTLSNAILYDPLLLPSSSSLSPLAPSFRPPLLGSRASRFSNGELQFTRNPSFPLLRFSWESPRHRRCVVRAKARDYYETLNLNRNATLQEIKSSYRNLARKYHPDMSKSPGSEEKFKEISAAYEVLSDDEKRSLYDRFGEAGLQGEYGGAGVHPDGVDPFEVFSSFFGESGGLFGAEDPGGFKFNTRMNRRQGLDIRYDLDLSFEESVYGGSREVDVTRFETCDFCGGSGAKSSSCIKSCTGCGGKGGVMKTQRTPFGIVSQVSSCSRCGGDGKIITEHCRKCNGEGRLQAKRSVIVDIPAGVNDGLTIQIQGEGCIDKKRGMVGDLYLSIHVKEKQGIHRDGLNLYSDINIDYTQAILGTMVKVETIEGYRDLQIPSGIQPGERLKISKMGVPNIKKPSVRGDHYFTVRVEIPKDISVEERLLVEKLASLRSSLEDDRIHSKDDQKKHRRSNQNSFRRKGPKYSLWRSIKNLFGRGQTRAGFASMSVAPLSPTCITAATTTSYGLHAAMLISIYGLLFATSIYSLIARKIQDLSLQHRIHSTR</sequence>
<dbReference type="SUPFAM" id="SSF49493">
    <property type="entry name" value="HSP40/DnaJ peptide-binding domain"/>
    <property type="match status" value="2"/>
</dbReference>
<dbReference type="CDD" id="cd10719">
    <property type="entry name" value="DnaJ_zf"/>
    <property type="match status" value="1"/>
</dbReference>
<dbReference type="SUPFAM" id="SSF57938">
    <property type="entry name" value="DnaJ/Hsp40 cysteine-rich domain"/>
    <property type="match status" value="1"/>
</dbReference>
<accession>A0A9D5CL21</accession>
<evidence type="ECO:0000313" key="12">
    <source>
        <dbReference type="Proteomes" id="UP001085076"/>
    </source>
</evidence>
<keyword evidence="12" id="KW-1185">Reference proteome</keyword>
<dbReference type="FunFam" id="2.10.230.10:FF:000002">
    <property type="entry name" value="Molecular chaperone DnaJ"/>
    <property type="match status" value="1"/>
</dbReference>
<evidence type="ECO:0000256" key="8">
    <source>
        <dbReference type="SAM" id="Phobius"/>
    </source>
</evidence>
<dbReference type="Proteomes" id="UP001085076">
    <property type="component" value="Miscellaneous, Linkage group lg04"/>
</dbReference>